<feature type="chain" id="PRO_5040106925" evidence="1">
    <location>
        <begin position="26"/>
        <end position="182"/>
    </location>
</feature>
<accession>A0A9Q5X7M8</accession>
<sequence>MNNIIHFMARLSLLYYLLWSTSIHAYAHNRDTDPNSTYPTPDRLFHIARSLNRNLVCYDANQANGKLDTKEPVKVYWLNREKEPGKTNGLSFIQKKMAYGYKVVSVAEHTCTITLTAYPERELTICREGDHFVCRVKIDNRQAILQSLYVKASPNNPLNVEYVELQGITTDTGVPVTEKVSK</sequence>
<gene>
    <name evidence="3" type="ORF">B5F96_11475</name>
</gene>
<dbReference type="RefSeq" id="WP_008158428.1">
    <property type="nucleotide sequence ID" value="NZ_CAJLBM010000019.1"/>
</dbReference>
<feature type="signal peptide" evidence="1">
    <location>
        <begin position="1"/>
        <end position="25"/>
    </location>
</feature>
<comment type="caution">
    <text evidence="3">The sequence shown here is derived from an EMBL/GenBank/DDBJ whole genome shotgun (WGS) entry which is preliminary data.</text>
</comment>
<dbReference type="InterPro" id="IPR032269">
    <property type="entry name" value="DUF4833"/>
</dbReference>
<organism evidence="3 4">
    <name type="scientific">Parabacteroides johnsonii</name>
    <dbReference type="NCBI Taxonomy" id="387661"/>
    <lineage>
        <taxon>Bacteria</taxon>
        <taxon>Pseudomonadati</taxon>
        <taxon>Bacteroidota</taxon>
        <taxon>Bacteroidia</taxon>
        <taxon>Bacteroidales</taxon>
        <taxon>Tannerellaceae</taxon>
        <taxon>Parabacteroides</taxon>
    </lineage>
</organism>
<dbReference type="EMBL" id="NFIJ01000011">
    <property type="protein sequence ID" value="OUO04713.1"/>
    <property type="molecule type" value="Genomic_DNA"/>
</dbReference>
<evidence type="ECO:0000259" key="2">
    <source>
        <dbReference type="Pfam" id="PF16117"/>
    </source>
</evidence>
<keyword evidence="1" id="KW-0732">Signal</keyword>
<evidence type="ECO:0000313" key="4">
    <source>
        <dbReference type="Proteomes" id="UP000195975"/>
    </source>
</evidence>
<proteinExistence type="predicted"/>
<dbReference type="AlphaFoldDB" id="A0A9Q5X7M8"/>
<name>A0A9Q5X7M8_9BACT</name>
<reference evidence="4" key="1">
    <citation type="submission" date="2017-04" db="EMBL/GenBank/DDBJ databases">
        <title>Function of individual gut microbiota members based on whole genome sequencing of pure cultures obtained from chicken caecum.</title>
        <authorList>
            <person name="Medvecky M."/>
            <person name="Cejkova D."/>
            <person name="Polansky O."/>
            <person name="Karasova D."/>
            <person name="Kubasova T."/>
            <person name="Cizek A."/>
            <person name="Rychlik I."/>
        </authorList>
    </citation>
    <scope>NUCLEOTIDE SEQUENCE [LARGE SCALE GENOMIC DNA]</scope>
    <source>
        <strain evidence="4">An42</strain>
    </source>
</reference>
<feature type="domain" description="DUF4833" evidence="2">
    <location>
        <begin position="45"/>
        <end position="179"/>
    </location>
</feature>
<evidence type="ECO:0000256" key="1">
    <source>
        <dbReference type="SAM" id="SignalP"/>
    </source>
</evidence>
<dbReference type="Pfam" id="PF16117">
    <property type="entry name" value="DUF4833"/>
    <property type="match status" value="1"/>
</dbReference>
<dbReference type="Proteomes" id="UP000195975">
    <property type="component" value="Unassembled WGS sequence"/>
</dbReference>
<evidence type="ECO:0000313" key="3">
    <source>
        <dbReference type="EMBL" id="OUO04713.1"/>
    </source>
</evidence>
<protein>
    <submittedName>
        <fullName evidence="3">DUF4833 domain-containing protein</fullName>
    </submittedName>
</protein>